<dbReference type="InterPro" id="IPR050625">
    <property type="entry name" value="ParA/MinD_ATPase"/>
</dbReference>
<organism evidence="4 5">
    <name type="scientific">Caldalkalibacillus thermarum (strain TA2.A1)</name>
    <dbReference type="NCBI Taxonomy" id="986075"/>
    <lineage>
        <taxon>Bacteria</taxon>
        <taxon>Bacillati</taxon>
        <taxon>Bacillota</taxon>
        <taxon>Bacilli</taxon>
        <taxon>Bacillales</taxon>
        <taxon>Bacillaceae</taxon>
        <taxon>Caldalkalibacillus</taxon>
    </lineage>
</organism>
<evidence type="ECO:0000313" key="4">
    <source>
        <dbReference type="EMBL" id="QZT33005.1"/>
    </source>
</evidence>
<dbReference type="Gene3D" id="3.40.50.300">
    <property type="entry name" value="P-loop containing nucleotide triphosphate hydrolases"/>
    <property type="match status" value="1"/>
</dbReference>
<dbReference type="PIRSF" id="PIRSF003092">
    <property type="entry name" value="MinD"/>
    <property type="match status" value="1"/>
</dbReference>
<evidence type="ECO:0000256" key="1">
    <source>
        <dbReference type="ARBA" id="ARBA00022741"/>
    </source>
</evidence>
<dbReference type="GO" id="GO:0016887">
    <property type="term" value="F:ATP hydrolysis activity"/>
    <property type="evidence" value="ECO:0007669"/>
    <property type="project" value="TreeGrafter"/>
</dbReference>
<keyword evidence="2" id="KW-0067">ATP-binding</keyword>
<evidence type="ECO:0000256" key="2">
    <source>
        <dbReference type="ARBA" id="ARBA00022840"/>
    </source>
</evidence>
<dbReference type="GO" id="GO:0005524">
    <property type="term" value="F:ATP binding"/>
    <property type="evidence" value="ECO:0007669"/>
    <property type="project" value="UniProtKB-KW"/>
</dbReference>
<keyword evidence="1" id="KW-0547">Nucleotide-binding</keyword>
<keyword evidence="5" id="KW-1185">Reference proteome</keyword>
<evidence type="ECO:0000313" key="5">
    <source>
        <dbReference type="Proteomes" id="UP000825179"/>
    </source>
</evidence>
<dbReference type="PANTHER" id="PTHR43384:SF4">
    <property type="entry name" value="CELLULOSE BIOSYNTHESIS PROTEIN BCSQ-RELATED"/>
    <property type="match status" value="1"/>
</dbReference>
<dbReference type="GO" id="GO:0009898">
    <property type="term" value="C:cytoplasmic side of plasma membrane"/>
    <property type="evidence" value="ECO:0007669"/>
    <property type="project" value="TreeGrafter"/>
</dbReference>
<dbReference type="InterPro" id="IPR025501">
    <property type="entry name" value="MinD_FleN"/>
</dbReference>
<protein>
    <submittedName>
        <fullName evidence="4">MinD/ParA family protein</fullName>
    </submittedName>
</protein>
<evidence type="ECO:0000256" key="3">
    <source>
        <dbReference type="SAM" id="MobiDB-lite"/>
    </source>
</evidence>
<dbReference type="PANTHER" id="PTHR43384">
    <property type="entry name" value="SEPTUM SITE-DETERMINING PROTEIN MIND HOMOLOG, CHLOROPLASTIC-RELATED"/>
    <property type="match status" value="1"/>
</dbReference>
<reference evidence="4 5" key="1">
    <citation type="journal article" date="2020" name="Extremophiles">
        <title>Genomic analysis of Caldalkalibacillus thermarum TA2.A1 reveals aerobic alkaliphilic metabolism and evolutionary hallmarks linking alkaliphilic bacteria and plant life.</title>
        <authorList>
            <person name="de Jong S.I."/>
            <person name="van den Broek M.A."/>
            <person name="Merkel A.Y."/>
            <person name="de la Torre Cortes P."/>
            <person name="Kalamorz F."/>
            <person name="Cook G.M."/>
            <person name="van Loosdrecht M.C.M."/>
            <person name="McMillan D.G.G."/>
        </authorList>
    </citation>
    <scope>NUCLEOTIDE SEQUENCE [LARGE SCALE GENOMIC DNA]</scope>
    <source>
        <strain evidence="4 5">TA2.A1</strain>
    </source>
</reference>
<gene>
    <name evidence="4" type="ORF">HUR95_11765</name>
</gene>
<dbReference type="InterPro" id="IPR033756">
    <property type="entry name" value="YlxH/NBP35"/>
</dbReference>
<proteinExistence type="predicted"/>
<dbReference type="Pfam" id="PF10609">
    <property type="entry name" value="ParA"/>
    <property type="match status" value="1"/>
</dbReference>
<feature type="compositionally biased region" description="Basic and acidic residues" evidence="3">
    <location>
        <begin position="1"/>
        <end position="10"/>
    </location>
</feature>
<dbReference type="EMBL" id="CP082237">
    <property type="protein sequence ID" value="QZT33005.1"/>
    <property type="molecule type" value="Genomic_DNA"/>
</dbReference>
<dbReference type="KEGG" id="cthu:HUR95_11765"/>
<dbReference type="SUPFAM" id="SSF52540">
    <property type="entry name" value="P-loop containing nucleoside triphosphate hydrolases"/>
    <property type="match status" value="1"/>
</dbReference>
<dbReference type="Proteomes" id="UP000825179">
    <property type="component" value="Chromosome"/>
</dbReference>
<dbReference type="AlphaFoldDB" id="A0A8X8I903"/>
<dbReference type="InterPro" id="IPR033875">
    <property type="entry name" value="FlhG"/>
</dbReference>
<accession>A0A8X8I903</accession>
<sequence>MKDQAEGLREKMRRSQTKTGPRTIVVTSGKGGVGKSNVALNFALSLVERGKPALLFDLDVGFANIDILIGYSPRKTFVDMIEQQLPLNQVIERGPYGLELISGGSGLGKLFHVDQEKLHHVLLQLDTLASRVDYIVLDTGAGLSHESLSLMLAADDVLVVTTPEPTSLTDAYGVIKVLCKYNRESHLHLIVNRCTKPWEGLQTARRLQAVAQQFLDKEFNYLGYLPHDSAVQKAVLNQQPFIKMFPASKAAQAMKVITAQYLGQQFEQQPVEKEGRLRSFFKQLIAPFRQKETG</sequence>
<dbReference type="GO" id="GO:0051782">
    <property type="term" value="P:negative regulation of cell division"/>
    <property type="evidence" value="ECO:0007669"/>
    <property type="project" value="TreeGrafter"/>
</dbReference>
<dbReference type="CDD" id="cd02038">
    <property type="entry name" value="FlhG-like"/>
    <property type="match status" value="1"/>
</dbReference>
<dbReference type="InterPro" id="IPR027417">
    <property type="entry name" value="P-loop_NTPase"/>
</dbReference>
<name>A0A8X8I903_CALTT</name>
<feature type="region of interest" description="Disordered" evidence="3">
    <location>
        <begin position="1"/>
        <end position="23"/>
    </location>
</feature>
<dbReference type="GO" id="GO:0005829">
    <property type="term" value="C:cytosol"/>
    <property type="evidence" value="ECO:0007669"/>
    <property type="project" value="TreeGrafter"/>
</dbReference>
<dbReference type="RefSeq" id="WP_222822597.1">
    <property type="nucleotide sequence ID" value="NZ_CP082237.1"/>
</dbReference>